<dbReference type="Pfam" id="PF00076">
    <property type="entry name" value="RRM_1"/>
    <property type="match status" value="2"/>
</dbReference>
<proteinExistence type="inferred from homology"/>
<keyword evidence="4 7" id="KW-0694">RNA-binding</keyword>
<evidence type="ECO:0000256" key="1">
    <source>
        <dbReference type="ARBA" id="ARBA00004123"/>
    </source>
</evidence>
<dbReference type="GO" id="GO:0008380">
    <property type="term" value="P:RNA splicing"/>
    <property type="evidence" value="ECO:0007669"/>
    <property type="project" value="UniProtKB-KW"/>
</dbReference>
<dbReference type="SMART" id="SM00360">
    <property type="entry name" value="RRM"/>
    <property type="match status" value="3"/>
</dbReference>
<keyword evidence="5 8" id="KW-0508">mRNA splicing</keyword>
<dbReference type="OrthoDB" id="10266058at2759"/>
<dbReference type="InterPro" id="IPR012677">
    <property type="entry name" value="Nucleotide-bd_a/b_plait_sf"/>
</dbReference>
<feature type="compositionally biased region" description="Basic residues" evidence="9">
    <location>
        <begin position="38"/>
        <end position="52"/>
    </location>
</feature>
<feature type="domain" description="RRM" evidence="10">
    <location>
        <begin position="353"/>
        <end position="443"/>
    </location>
</feature>
<evidence type="ECO:0000256" key="3">
    <source>
        <dbReference type="ARBA" id="ARBA00022737"/>
    </source>
</evidence>
<comment type="function">
    <text evidence="8">Necessary for the splicing of pre-mRNA.</text>
</comment>
<keyword evidence="12" id="KW-1185">Reference proteome</keyword>
<evidence type="ECO:0000256" key="9">
    <source>
        <dbReference type="SAM" id="MobiDB-lite"/>
    </source>
</evidence>
<dbReference type="GO" id="GO:0003723">
    <property type="term" value="F:RNA binding"/>
    <property type="evidence" value="ECO:0007669"/>
    <property type="project" value="UniProtKB-UniRule"/>
</dbReference>
<comment type="subcellular location">
    <subcellularLocation>
        <location evidence="1 8">Nucleus</location>
    </subcellularLocation>
</comment>
<name>A0A7J7JVS6_BUGNE</name>
<evidence type="ECO:0000256" key="5">
    <source>
        <dbReference type="ARBA" id="ARBA00023187"/>
    </source>
</evidence>
<keyword evidence="3" id="KW-0677">Repeat</keyword>
<dbReference type="InterPro" id="IPR000504">
    <property type="entry name" value="RRM_dom"/>
</dbReference>
<gene>
    <name evidence="11" type="ORF">EB796_011178</name>
</gene>
<dbReference type="EMBL" id="VXIV02001697">
    <property type="protein sequence ID" value="KAF6030509.1"/>
    <property type="molecule type" value="Genomic_DNA"/>
</dbReference>
<evidence type="ECO:0000256" key="4">
    <source>
        <dbReference type="ARBA" id="ARBA00022884"/>
    </source>
</evidence>
<comment type="caution">
    <text evidence="11">The sequence shown here is derived from an EMBL/GenBank/DDBJ whole genome shotgun (WGS) entry which is preliminary data.</text>
</comment>
<organism evidence="11 12">
    <name type="scientific">Bugula neritina</name>
    <name type="common">Brown bryozoan</name>
    <name type="synonym">Sertularia neritina</name>
    <dbReference type="NCBI Taxonomy" id="10212"/>
    <lineage>
        <taxon>Eukaryota</taxon>
        <taxon>Metazoa</taxon>
        <taxon>Spiralia</taxon>
        <taxon>Lophotrochozoa</taxon>
        <taxon>Bryozoa</taxon>
        <taxon>Gymnolaemata</taxon>
        <taxon>Cheilostomatida</taxon>
        <taxon>Flustrina</taxon>
        <taxon>Buguloidea</taxon>
        <taxon>Bugulidae</taxon>
        <taxon>Bugula</taxon>
    </lineage>
</organism>
<dbReference type="CDD" id="cd12232">
    <property type="entry name" value="RRM3_U2AF65"/>
    <property type="match status" value="1"/>
</dbReference>
<protein>
    <recommendedName>
        <fullName evidence="8">Splicing factor U2AF subunit</fullName>
    </recommendedName>
    <alternativeName>
        <fullName evidence="8">U2 snRNP auxiliary factor large subunit</fullName>
    </alternativeName>
</protein>
<evidence type="ECO:0000313" key="11">
    <source>
        <dbReference type="EMBL" id="KAF6030509.1"/>
    </source>
</evidence>
<comment type="similarity">
    <text evidence="8">Belongs to the splicing factor SR family.</text>
</comment>
<dbReference type="GO" id="GO:0006397">
    <property type="term" value="P:mRNA processing"/>
    <property type="evidence" value="ECO:0007669"/>
    <property type="project" value="UniProtKB-KW"/>
</dbReference>
<dbReference type="InterPro" id="IPR035979">
    <property type="entry name" value="RBD_domain_sf"/>
</dbReference>
<dbReference type="NCBIfam" id="TIGR01642">
    <property type="entry name" value="U2AF_lg"/>
    <property type="match status" value="1"/>
</dbReference>
<evidence type="ECO:0000259" key="10">
    <source>
        <dbReference type="PROSITE" id="PS50102"/>
    </source>
</evidence>
<evidence type="ECO:0000313" key="12">
    <source>
        <dbReference type="Proteomes" id="UP000593567"/>
    </source>
</evidence>
<keyword evidence="6 8" id="KW-0539">Nucleus</keyword>
<dbReference type="FunFam" id="3.30.70.330:FF:000097">
    <property type="entry name" value="U2 snRNP auxiliary factor large subunit"/>
    <property type="match status" value="1"/>
</dbReference>
<dbReference type="SUPFAM" id="SSF54928">
    <property type="entry name" value="RNA-binding domain, RBD"/>
    <property type="match status" value="3"/>
</dbReference>
<evidence type="ECO:0000256" key="7">
    <source>
        <dbReference type="PROSITE-ProRule" id="PRU00176"/>
    </source>
</evidence>
<dbReference type="CDD" id="cd12231">
    <property type="entry name" value="RRM2_U2AF65"/>
    <property type="match status" value="1"/>
</dbReference>
<dbReference type="PROSITE" id="PS50102">
    <property type="entry name" value="RRM"/>
    <property type="match status" value="2"/>
</dbReference>
<evidence type="ECO:0000256" key="8">
    <source>
        <dbReference type="RuleBase" id="RU364135"/>
    </source>
</evidence>
<feature type="domain" description="RRM" evidence="10">
    <location>
        <begin position="245"/>
        <end position="323"/>
    </location>
</feature>
<feature type="compositionally biased region" description="Basic residues" evidence="9">
    <location>
        <begin position="11"/>
        <end position="30"/>
    </location>
</feature>
<sequence>MGRESDDERRSSRHDRERRRRSRSRSRSGSKGRDRHRDRGRRSKERDSKKRKPFKYWDIPPVGFEHITPMQYKAMQAAGQIAQTIEVPAAALTLNTNIPFAGSAISRQARRLYVGNIPFGASEQQMMDFFNEQMTVTGLTQARVTLLLQYKSTWIKTLHFLNYWLFNMARFHDFRFIICIHLPFRSVDETTAALAFDGIPFQGQYLKLRRPRDYQPIPGVSEEGGGGVPQIITGVVSTIVADTPHKIFVGALPNYLDEDQVKELLVSFGALKSFNLVKDSATGLSKGFAFCEYVDTAVTDKACEGLSGLQLGDKKLVVQRASVGAKGGSGIQAPVQVQVPGLVVTAGPGQATEVLCLMNMITEDELADEEEYEEILEDVREECSKYGPVRSLEIPRPIKGVDVPGCGKIFIEFCNVTDAQKAQQNLTGRKFSNRVVVTSYFDPDKYHRREF</sequence>
<accession>A0A7J7JVS6</accession>
<dbReference type="InterPro" id="IPR006529">
    <property type="entry name" value="U2AF_lg"/>
</dbReference>
<feature type="region of interest" description="Disordered" evidence="9">
    <location>
        <begin position="1"/>
        <end position="52"/>
    </location>
</feature>
<dbReference type="GO" id="GO:0005634">
    <property type="term" value="C:nucleus"/>
    <property type="evidence" value="ECO:0007669"/>
    <property type="project" value="UniProtKB-SubCell"/>
</dbReference>
<dbReference type="Proteomes" id="UP000593567">
    <property type="component" value="Unassembled WGS sequence"/>
</dbReference>
<dbReference type="PANTHER" id="PTHR23139">
    <property type="entry name" value="RNA-BINDING PROTEIN"/>
    <property type="match status" value="1"/>
</dbReference>
<evidence type="ECO:0000256" key="2">
    <source>
        <dbReference type="ARBA" id="ARBA00022664"/>
    </source>
</evidence>
<dbReference type="Gene3D" id="3.30.70.330">
    <property type="match status" value="3"/>
</dbReference>
<feature type="compositionally biased region" description="Basic and acidic residues" evidence="9">
    <location>
        <begin position="1"/>
        <end position="10"/>
    </location>
</feature>
<dbReference type="FunFam" id="3.30.70.330:FF:000074">
    <property type="entry name" value="U2 snRNP auxiliary factor large subunit"/>
    <property type="match status" value="1"/>
</dbReference>
<dbReference type="AlphaFoldDB" id="A0A7J7JVS6"/>
<evidence type="ECO:0000256" key="6">
    <source>
        <dbReference type="ARBA" id="ARBA00023242"/>
    </source>
</evidence>
<keyword evidence="2 8" id="KW-0507">mRNA processing</keyword>
<reference evidence="11" key="1">
    <citation type="submission" date="2020-06" db="EMBL/GenBank/DDBJ databases">
        <title>Draft genome of Bugula neritina, a colonial animal packing powerful symbionts and potential medicines.</title>
        <authorList>
            <person name="Rayko M."/>
        </authorList>
    </citation>
    <scope>NUCLEOTIDE SEQUENCE [LARGE SCALE GENOMIC DNA]</scope>
    <source>
        <strain evidence="11">Kwan_BN1</strain>
    </source>
</reference>